<dbReference type="InterPro" id="IPR036887">
    <property type="entry name" value="HTH_APSES_sf"/>
</dbReference>
<dbReference type="PROSITE" id="PS51299">
    <property type="entry name" value="HTH_APSES"/>
    <property type="match status" value="1"/>
</dbReference>
<dbReference type="InterPro" id="IPR018004">
    <property type="entry name" value="KilA/APSES_HTH"/>
</dbReference>
<dbReference type="RefSeq" id="XP_001643248.1">
    <property type="nucleotide sequence ID" value="XM_001643198.1"/>
</dbReference>
<feature type="non-terminal residue" evidence="7">
    <location>
        <position position="1"/>
    </location>
</feature>
<evidence type="ECO:0000256" key="2">
    <source>
        <dbReference type="ARBA" id="ARBA00023015"/>
    </source>
</evidence>
<dbReference type="STRING" id="436907.A7TQU1"/>
<evidence type="ECO:0000313" key="7">
    <source>
        <dbReference type="EMBL" id="EDO15390.1"/>
    </source>
</evidence>
<evidence type="ECO:0000256" key="5">
    <source>
        <dbReference type="SAM" id="MobiDB-lite"/>
    </source>
</evidence>
<dbReference type="SUPFAM" id="SSF54616">
    <property type="entry name" value="DNA-binding domain of Mlu1-box binding protein MBP1"/>
    <property type="match status" value="1"/>
</dbReference>
<feature type="domain" description="HTH APSES-type" evidence="6">
    <location>
        <begin position="83"/>
        <end position="190"/>
    </location>
</feature>
<protein>
    <recommendedName>
        <fullName evidence="6">HTH APSES-type domain-containing protein</fullName>
    </recommendedName>
</protein>
<feature type="compositionally biased region" description="Low complexity" evidence="5">
    <location>
        <begin position="24"/>
        <end position="44"/>
    </location>
</feature>
<organism evidence="8">
    <name type="scientific">Vanderwaltozyma polyspora (strain ATCC 22028 / DSM 70294 / BCRC 21397 / CBS 2163 / NBRC 10782 / NRRL Y-8283 / UCD 57-17)</name>
    <name type="common">Kluyveromyces polysporus</name>
    <dbReference type="NCBI Taxonomy" id="436907"/>
    <lineage>
        <taxon>Eukaryota</taxon>
        <taxon>Fungi</taxon>
        <taxon>Dikarya</taxon>
        <taxon>Ascomycota</taxon>
        <taxon>Saccharomycotina</taxon>
        <taxon>Saccharomycetes</taxon>
        <taxon>Saccharomycetales</taxon>
        <taxon>Saccharomycetaceae</taxon>
        <taxon>Vanderwaltozyma</taxon>
    </lineage>
</organism>
<dbReference type="KEGG" id="vpo:Kpol_460p25"/>
<dbReference type="Proteomes" id="UP000000267">
    <property type="component" value="Unassembled WGS sequence"/>
</dbReference>
<gene>
    <name evidence="7" type="ORF">Kpol_460p25</name>
</gene>
<dbReference type="Pfam" id="PF04383">
    <property type="entry name" value="KilA-N"/>
    <property type="match status" value="1"/>
</dbReference>
<dbReference type="AlphaFoldDB" id="A7TQU1"/>
<dbReference type="EMBL" id="DS480463">
    <property type="protein sequence ID" value="EDO15390.1"/>
    <property type="molecule type" value="Genomic_DNA"/>
</dbReference>
<dbReference type="GO" id="GO:0003700">
    <property type="term" value="F:DNA-binding transcription factor activity"/>
    <property type="evidence" value="ECO:0007669"/>
    <property type="project" value="TreeGrafter"/>
</dbReference>
<evidence type="ECO:0000256" key="4">
    <source>
        <dbReference type="ARBA" id="ARBA00023163"/>
    </source>
</evidence>
<keyword evidence="3" id="KW-0238">DNA-binding</keyword>
<dbReference type="GO" id="GO:0005634">
    <property type="term" value="C:nucleus"/>
    <property type="evidence" value="ECO:0007669"/>
    <property type="project" value="TreeGrafter"/>
</dbReference>
<dbReference type="GO" id="GO:0045944">
    <property type="term" value="P:positive regulation of transcription by RNA polymerase II"/>
    <property type="evidence" value="ECO:0007669"/>
    <property type="project" value="TreeGrafter"/>
</dbReference>
<keyword evidence="8" id="KW-1185">Reference proteome</keyword>
<dbReference type="PANTHER" id="PTHR47792:SF1">
    <property type="entry name" value="PROTEIN SOK2-RELATED"/>
    <property type="match status" value="1"/>
</dbReference>
<dbReference type="PANTHER" id="PTHR47792">
    <property type="entry name" value="PROTEIN SOK2-RELATED"/>
    <property type="match status" value="1"/>
</dbReference>
<evidence type="ECO:0000259" key="6">
    <source>
        <dbReference type="PROSITE" id="PS51299"/>
    </source>
</evidence>
<dbReference type="GO" id="GO:0043565">
    <property type="term" value="F:sequence-specific DNA binding"/>
    <property type="evidence" value="ECO:0007669"/>
    <property type="project" value="TreeGrafter"/>
</dbReference>
<proteinExistence type="inferred from homology"/>
<accession>A7TQU1</accession>
<dbReference type="OrthoDB" id="5407653at2759"/>
<dbReference type="InterPro" id="IPR003163">
    <property type="entry name" value="Tscrpt_reg_HTH_APSES-type"/>
</dbReference>
<keyword evidence="4" id="KW-0804">Transcription</keyword>
<dbReference type="GeneID" id="5543452"/>
<comment type="similarity">
    <text evidence="1">Belongs to the EFG1/PHD1/stuA family.</text>
</comment>
<dbReference type="eggNOG" id="ENOG502QW2C">
    <property type="taxonomic scope" value="Eukaryota"/>
</dbReference>
<feature type="region of interest" description="Disordered" evidence="5">
    <location>
        <begin position="20"/>
        <end position="47"/>
    </location>
</feature>
<dbReference type="InterPro" id="IPR029790">
    <property type="entry name" value="EFG1/Phd1/StuA"/>
</dbReference>
<reference evidence="7 8" key="1">
    <citation type="journal article" date="2007" name="Proc. Natl. Acad. Sci. U.S.A.">
        <title>Independent sorting-out of thousands of duplicated gene pairs in two yeast species descended from a whole-genome duplication.</title>
        <authorList>
            <person name="Scannell D.R."/>
            <person name="Frank A.C."/>
            <person name="Conant G.C."/>
            <person name="Byrne K.P."/>
            <person name="Woolfit M."/>
            <person name="Wolfe K.H."/>
        </authorList>
    </citation>
    <scope>NUCLEOTIDE SEQUENCE [LARGE SCALE GENOMIC DNA]</scope>
    <source>
        <strain evidence="8">ATCC 22028 / DSM 70294 / BCRC 21397 / CBS 2163 / NBRC 10782 / NRRL Y-8283 / UCD 57-17</strain>
    </source>
</reference>
<evidence type="ECO:0000313" key="8">
    <source>
        <dbReference type="Proteomes" id="UP000000267"/>
    </source>
</evidence>
<name>A7TQU1_VANPO</name>
<keyword evidence="2" id="KW-0805">Transcription regulation</keyword>
<dbReference type="HOGENOM" id="CLU_1329171_0_0_1"/>
<dbReference type="SMART" id="SM01252">
    <property type="entry name" value="KilA-N"/>
    <property type="match status" value="1"/>
</dbReference>
<dbReference type="Gene3D" id="3.10.260.10">
    <property type="entry name" value="Transcription regulator HTH, APSES-type DNA-binding domain"/>
    <property type="match status" value="1"/>
</dbReference>
<dbReference type="InParanoid" id="A7TQU1"/>
<evidence type="ECO:0000256" key="3">
    <source>
        <dbReference type="ARBA" id="ARBA00023125"/>
    </source>
</evidence>
<sequence>QQLQYLSSENMYRSNSITELSHLTSSGNTTTSSSSSNNNNNNNSRYSTDFFLNNPSLLSSNFQFNEHYTPSPTYYQRRWNEPLVTTTVWQDENTLCYQVEVNGVSVVRRADNDMINGTKLLNVTKMTRGRRDGILKAEKIRHVVKVGSMNLKGVWIPFERALLMAKKEKIIDKLYPLFVKDIQSTLNQHPVTYFNPNVNQYYFTNQN</sequence>
<evidence type="ECO:0000256" key="1">
    <source>
        <dbReference type="ARBA" id="ARBA00007247"/>
    </source>
</evidence>
<dbReference type="FunFam" id="3.10.260.10:FF:000003">
    <property type="entry name" value="Ascospore maturation 1 protein"/>
    <property type="match status" value="1"/>
</dbReference>
<dbReference type="PhylomeDB" id="A7TQU1"/>